<evidence type="ECO:0000256" key="1">
    <source>
        <dbReference type="SAM" id="MobiDB-lite"/>
    </source>
</evidence>
<dbReference type="EMBL" id="SUMC01000212">
    <property type="protein sequence ID" value="TJZ94586.1"/>
    <property type="molecule type" value="Genomic_DNA"/>
</dbReference>
<name>A0A4U0RHI7_9ACTN</name>
<sequence>MTEPFVPGQLPPDRKAAGGGTPAVELLKGRVLLHENARFVPHTRPLIDEDLGGVIVTGAGAEERAFQLRHQAGYNGVLLIDSAAYTGLRI</sequence>
<gene>
    <name evidence="2" type="ORF">FCI23_53390</name>
</gene>
<evidence type="ECO:0000313" key="2">
    <source>
        <dbReference type="EMBL" id="TJZ94586.1"/>
    </source>
</evidence>
<keyword evidence="3" id="KW-1185">Reference proteome</keyword>
<accession>A0A4U0RHI7</accession>
<proteinExistence type="predicted"/>
<protein>
    <submittedName>
        <fullName evidence="2">Uncharacterized protein</fullName>
    </submittedName>
</protein>
<feature type="region of interest" description="Disordered" evidence="1">
    <location>
        <begin position="1"/>
        <end position="20"/>
    </location>
</feature>
<dbReference type="Proteomes" id="UP000305778">
    <property type="component" value="Unassembled WGS sequence"/>
</dbReference>
<organism evidence="2 3">
    <name type="scientific">Actinacidiphila oryziradicis</name>
    <dbReference type="NCBI Taxonomy" id="2571141"/>
    <lineage>
        <taxon>Bacteria</taxon>
        <taxon>Bacillati</taxon>
        <taxon>Actinomycetota</taxon>
        <taxon>Actinomycetes</taxon>
        <taxon>Kitasatosporales</taxon>
        <taxon>Streptomycetaceae</taxon>
        <taxon>Actinacidiphila</taxon>
    </lineage>
</organism>
<evidence type="ECO:0000313" key="3">
    <source>
        <dbReference type="Proteomes" id="UP000305778"/>
    </source>
</evidence>
<comment type="caution">
    <text evidence="2">The sequence shown here is derived from an EMBL/GenBank/DDBJ whole genome shotgun (WGS) entry which is preliminary data.</text>
</comment>
<reference evidence="2 3" key="1">
    <citation type="submission" date="2019-04" db="EMBL/GenBank/DDBJ databases">
        <title>Streptomyces oryziradicis sp. nov., a novel actinomycete isolated from rhizosphere soil of rice (Oryza sativa L.).</title>
        <authorList>
            <person name="Li C."/>
        </authorList>
    </citation>
    <scope>NUCLEOTIDE SEQUENCE [LARGE SCALE GENOMIC DNA]</scope>
    <source>
        <strain evidence="2 3">NEAU-C40</strain>
    </source>
</reference>
<dbReference type="AlphaFoldDB" id="A0A4U0RHI7"/>
<dbReference type="RefSeq" id="WP_136731372.1">
    <property type="nucleotide sequence ID" value="NZ_SUMC01000212.1"/>
</dbReference>